<dbReference type="InterPro" id="IPR006766">
    <property type="entry name" value="EXORDIUM-like"/>
</dbReference>
<dbReference type="PANTHER" id="PTHR31279:SF11">
    <property type="entry name" value="OS02G0756600 PROTEIN"/>
    <property type="match status" value="1"/>
</dbReference>
<evidence type="ECO:0000256" key="3">
    <source>
        <dbReference type="ARBA" id="ARBA00022525"/>
    </source>
</evidence>
<keyword evidence="8" id="KW-1185">Reference proteome</keyword>
<dbReference type="AlphaFoldDB" id="A0A8J5TD40"/>
<evidence type="ECO:0008006" key="9">
    <source>
        <dbReference type="Google" id="ProtNLM"/>
    </source>
</evidence>
<dbReference type="PANTHER" id="PTHR31279">
    <property type="entry name" value="PROTEIN EXORDIUM-LIKE 5"/>
    <property type="match status" value="1"/>
</dbReference>
<evidence type="ECO:0000313" key="7">
    <source>
        <dbReference type="EMBL" id="KAG8072456.1"/>
    </source>
</evidence>
<comment type="similarity">
    <text evidence="5">Belongs to the EXORDIUM family.</text>
</comment>
<protein>
    <recommendedName>
        <fullName evidence="9">Phi-1</fullName>
    </recommendedName>
</protein>
<gene>
    <name evidence="7" type="ORF">GUJ93_ZPchr0006g42777</name>
</gene>
<dbReference type="EMBL" id="JAAALK010000283">
    <property type="protein sequence ID" value="KAG8072456.1"/>
    <property type="molecule type" value="Genomic_DNA"/>
</dbReference>
<reference evidence="7" key="1">
    <citation type="journal article" date="2021" name="bioRxiv">
        <title>Whole Genome Assembly and Annotation of Northern Wild Rice, Zizania palustris L., Supports a Whole Genome Duplication in the Zizania Genus.</title>
        <authorList>
            <person name="Haas M."/>
            <person name="Kono T."/>
            <person name="Macchietto M."/>
            <person name="Millas R."/>
            <person name="McGilp L."/>
            <person name="Shao M."/>
            <person name="Duquette J."/>
            <person name="Hirsch C.N."/>
            <person name="Kimball J."/>
        </authorList>
    </citation>
    <scope>NUCLEOTIDE SEQUENCE</scope>
    <source>
        <tissue evidence="7">Fresh leaf tissue</tissue>
    </source>
</reference>
<dbReference type="Pfam" id="PF04674">
    <property type="entry name" value="Phi_1"/>
    <property type="match status" value="1"/>
</dbReference>
<dbReference type="Proteomes" id="UP000729402">
    <property type="component" value="Unassembled WGS sequence"/>
</dbReference>
<reference evidence="7" key="2">
    <citation type="submission" date="2021-02" db="EMBL/GenBank/DDBJ databases">
        <authorList>
            <person name="Kimball J.A."/>
            <person name="Haas M.W."/>
            <person name="Macchietto M."/>
            <person name="Kono T."/>
            <person name="Duquette J."/>
            <person name="Shao M."/>
        </authorList>
    </citation>
    <scope>NUCLEOTIDE SEQUENCE</scope>
    <source>
        <tissue evidence="7">Fresh leaf tissue</tissue>
    </source>
</reference>
<keyword evidence="4 6" id="KW-0732">Signal</keyword>
<comment type="subcellular location">
    <subcellularLocation>
        <location evidence="1">Secreted</location>
        <location evidence="1">Extracellular space</location>
        <location evidence="1">Apoplast</location>
    </subcellularLocation>
</comment>
<accession>A0A8J5TD40</accession>
<feature type="signal peptide" evidence="6">
    <location>
        <begin position="1"/>
        <end position="22"/>
    </location>
</feature>
<keyword evidence="2" id="KW-0052">Apoplast</keyword>
<evidence type="ECO:0000256" key="6">
    <source>
        <dbReference type="SAM" id="SignalP"/>
    </source>
</evidence>
<comment type="caution">
    <text evidence="7">The sequence shown here is derived from an EMBL/GenBank/DDBJ whole genome shotgun (WGS) entry which is preliminary data.</text>
</comment>
<name>A0A8J5TD40_ZIZPA</name>
<evidence type="ECO:0000313" key="8">
    <source>
        <dbReference type="Proteomes" id="UP000729402"/>
    </source>
</evidence>
<proteinExistence type="inferred from homology"/>
<evidence type="ECO:0000256" key="1">
    <source>
        <dbReference type="ARBA" id="ARBA00004271"/>
    </source>
</evidence>
<evidence type="ECO:0000256" key="5">
    <source>
        <dbReference type="ARBA" id="ARBA00023591"/>
    </source>
</evidence>
<sequence length="313" mass="32965">MVAKAVALALLVLVGTAQLAMGARRRMELYKPDPADMLSYHAGAVLWGNIPVSIIWYGKFTPAQKSIIFDFLLSLSLAPYAAAPSVSRWWNTIDDLYLSTAVQTNSNGESKKTKVLIANQVSDSECSMGMFLTLDQVSALAAQAKPKKGGIAMVFTAQDVLVEGFGMSRCGLHGSFTMSGTTYIWVGNPAMQCPGECAWPFHQPMYGPQGAPLVAPNGDVGMDGMVMNLASMLAGTVTNPFGDGYYQGSKDAPLEAATACPGVFGSGAYPGFAGELKVDQATGASYNANGANGRKYLLPALYDPSTTACNPLV</sequence>
<evidence type="ECO:0000256" key="4">
    <source>
        <dbReference type="ARBA" id="ARBA00022729"/>
    </source>
</evidence>
<feature type="chain" id="PRO_5035281851" description="Phi-1" evidence="6">
    <location>
        <begin position="23"/>
        <end position="313"/>
    </location>
</feature>
<dbReference type="GO" id="GO:0048046">
    <property type="term" value="C:apoplast"/>
    <property type="evidence" value="ECO:0007669"/>
    <property type="project" value="UniProtKB-SubCell"/>
</dbReference>
<evidence type="ECO:0000256" key="2">
    <source>
        <dbReference type="ARBA" id="ARBA00022523"/>
    </source>
</evidence>
<keyword evidence="3" id="KW-0964">Secreted</keyword>
<organism evidence="7 8">
    <name type="scientific">Zizania palustris</name>
    <name type="common">Northern wild rice</name>
    <dbReference type="NCBI Taxonomy" id="103762"/>
    <lineage>
        <taxon>Eukaryota</taxon>
        <taxon>Viridiplantae</taxon>
        <taxon>Streptophyta</taxon>
        <taxon>Embryophyta</taxon>
        <taxon>Tracheophyta</taxon>
        <taxon>Spermatophyta</taxon>
        <taxon>Magnoliopsida</taxon>
        <taxon>Liliopsida</taxon>
        <taxon>Poales</taxon>
        <taxon>Poaceae</taxon>
        <taxon>BOP clade</taxon>
        <taxon>Oryzoideae</taxon>
        <taxon>Oryzeae</taxon>
        <taxon>Zizaniinae</taxon>
        <taxon>Zizania</taxon>
    </lineage>
</organism>
<dbReference type="OrthoDB" id="2017091at2759"/>